<dbReference type="EMBL" id="MHTW01000022">
    <property type="protein sequence ID" value="OHA66876.1"/>
    <property type="molecule type" value="Genomic_DNA"/>
</dbReference>
<dbReference type="PANTHER" id="PTHR43736:SF1">
    <property type="entry name" value="DIHYDRONEOPTERIN TRIPHOSPHATE DIPHOSPHATASE"/>
    <property type="match status" value="1"/>
</dbReference>
<dbReference type="Proteomes" id="UP000176901">
    <property type="component" value="Unassembled WGS sequence"/>
</dbReference>
<dbReference type="InterPro" id="IPR015797">
    <property type="entry name" value="NUDIX_hydrolase-like_dom_sf"/>
</dbReference>
<evidence type="ECO:0000313" key="4">
    <source>
        <dbReference type="Proteomes" id="UP000176901"/>
    </source>
</evidence>
<feature type="domain" description="Nudix hydrolase" evidence="2">
    <location>
        <begin position="7"/>
        <end position="151"/>
    </location>
</feature>
<dbReference type="GO" id="GO:0016787">
    <property type="term" value="F:hydrolase activity"/>
    <property type="evidence" value="ECO:0007669"/>
    <property type="project" value="UniProtKB-KW"/>
</dbReference>
<dbReference type="PANTHER" id="PTHR43736">
    <property type="entry name" value="ADP-RIBOSE PYROPHOSPHATASE"/>
    <property type="match status" value="1"/>
</dbReference>
<evidence type="ECO:0000256" key="1">
    <source>
        <dbReference type="ARBA" id="ARBA00022801"/>
    </source>
</evidence>
<comment type="caution">
    <text evidence="3">The sequence shown here is derived from an EMBL/GenBank/DDBJ whole genome shotgun (WGS) entry which is preliminary data.</text>
</comment>
<dbReference type="Pfam" id="PF00293">
    <property type="entry name" value="NUDIX"/>
    <property type="match status" value="1"/>
</dbReference>
<keyword evidence="1" id="KW-0378">Hydrolase</keyword>
<gene>
    <name evidence="3" type="ORF">A3C82_03015</name>
</gene>
<evidence type="ECO:0000313" key="3">
    <source>
        <dbReference type="EMBL" id="OHA66876.1"/>
    </source>
</evidence>
<dbReference type="InterPro" id="IPR000086">
    <property type="entry name" value="NUDIX_hydrolase_dom"/>
</dbReference>
<dbReference type="InterPro" id="IPR020084">
    <property type="entry name" value="NUDIX_hydrolase_CS"/>
</dbReference>
<dbReference type="PROSITE" id="PS00893">
    <property type="entry name" value="NUDIX_BOX"/>
    <property type="match status" value="1"/>
</dbReference>
<dbReference type="STRING" id="1802451.A3C82_03015"/>
<evidence type="ECO:0000259" key="2">
    <source>
        <dbReference type="PROSITE" id="PS51462"/>
    </source>
</evidence>
<dbReference type="AlphaFoldDB" id="A0A1G2R1Z4"/>
<reference evidence="3 4" key="1">
    <citation type="journal article" date="2016" name="Nat. Commun.">
        <title>Thousands of microbial genomes shed light on interconnected biogeochemical processes in an aquifer system.</title>
        <authorList>
            <person name="Anantharaman K."/>
            <person name="Brown C.T."/>
            <person name="Hug L.A."/>
            <person name="Sharon I."/>
            <person name="Castelle C.J."/>
            <person name="Probst A.J."/>
            <person name="Thomas B.C."/>
            <person name="Singh A."/>
            <person name="Wilkins M.J."/>
            <person name="Karaoz U."/>
            <person name="Brodie E.L."/>
            <person name="Williams K.H."/>
            <person name="Hubbard S.S."/>
            <person name="Banfield J.F."/>
        </authorList>
    </citation>
    <scope>NUCLEOTIDE SEQUENCE [LARGE SCALE GENOMIC DNA]</scope>
</reference>
<protein>
    <recommendedName>
        <fullName evidence="2">Nudix hydrolase domain-containing protein</fullName>
    </recommendedName>
</protein>
<organism evidence="3 4">
    <name type="scientific">Candidatus Wildermuthbacteria bacterium RIFCSPHIGHO2_02_FULL_47_12</name>
    <dbReference type="NCBI Taxonomy" id="1802451"/>
    <lineage>
        <taxon>Bacteria</taxon>
        <taxon>Candidatus Wildermuthiibacteriota</taxon>
    </lineage>
</organism>
<dbReference type="SUPFAM" id="SSF55811">
    <property type="entry name" value="Nudix"/>
    <property type="match status" value="1"/>
</dbReference>
<name>A0A1G2R1Z4_9BACT</name>
<dbReference type="Gene3D" id="3.90.79.10">
    <property type="entry name" value="Nucleoside Triphosphate Pyrophosphohydrolase"/>
    <property type="match status" value="1"/>
</dbReference>
<dbReference type="PROSITE" id="PS51462">
    <property type="entry name" value="NUDIX"/>
    <property type="match status" value="1"/>
</dbReference>
<accession>A0A1G2R1Z4</accession>
<sequence>MPHIHERIDWTVVAYIVYEKKVLFVFHKALQKWLPLGGHIELDEDPDEALAREVKEESRIEDIEVLATRPSIKVDASERKFLYTPSYMDIHTINEKHRHIGLVYFLQAKTDVIRLAEQEHTEILWLTKEQFDDPKFRLEESIKFYAKEALQRAQT</sequence>
<proteinExistence type="predicted"/>